<protein>
    <submittedName>
        <fullName evidence="1">Seminal fluid protein CSSFP001</fullName>
    </submittedName>
</protein>
<reference evidence="1 2" key="1">
    <citation type="journal article" date="2011" name="Cell">
        <title>The monarch butterfly genome yields insights into long-distance migration.</title>
        <authorList>
            <person name="Zhan S."/>
            <person name="Merlin C."/>
            <person name="Boore J.L."/>
            <person name="Reppert S.M."/>
        </authorList>
    </citation>
    <scope>NUCLEOTIDE SEQUENCE [LARGE SCALE GENOMIC DNA]</scope>
    <source>
        <strain evidence="1">F-2</strain>
    </source>
</reference>
<gene>
    <name evidence="1" type="ORF">KGM_201328B</name>
</gene>
<dbReference type="InParanoid" id="A0A212FPV0"/>
<accession>A0A212FPV0</accession>
<evidence type="ECO:0000313" key="2">
    <source>
        <dbReference type="Proteomes" id="UP000007151"/>
    </source>
</evidence>
<sequence>NNMKKNSGADC</sequence>
<dbReference type="EMBL" id="AGBW02000670">
    <property type="protein sequence ID" value="OWR55764.1"/>
    <property type="molecule type" value="Genomic_DNA"/>
</dbReference>
<proteinExistence type="predicted"/>
<dbReference type="Proteomes" id="UP000007151">
    <property type="component" value="Unassembled WGS sequence"/>
</dbReference>
<dbReference type="KEGG" id="dpl:KGM_201328B"/>
<feature type="non-terminal residue" evidence="1">
    <location>
        <position position="1"/>
    </location>
</feature>
<keyword evidence="2" id="KW-1185">Reference proteome</keyword>
<comment type="caution">
    <text evidence="1">The sequence shown here is derived from an EMBL/GenBank/DDBJ whole genome shotgun (WGS) entry which is preliminary data.</text>
</comment>
<evidence type="ECO:0000313" key="1">
    <source>
        <dbReference type="EMBL" id="OWR55764.1"/>
    </source>
</evidence>
<organism evidence="1 2">
    <name type="scientific">Danaus plexippus plexippus</name>
    <dbReference type="NCBI Taxonomy" id="278856"/>
    <lineage>
        <taxon>Eukaryota</taxon>
        <taxon>Metazoa</taxon>
        <taxon>Ecdysozoa</taxon>
        <taxon>Arthropoda</taxon>
        <taxon>Hexapoda</taxon>
        <taxon>Insecta</taxon>
        <taxon>Pterygota</taxon>
        <taxon>Neoptera</taxon>
        <taxon>Endopterygota</taxon>
        <taxon>Lepidoptera</taxon>
        <taxon>Glossata</taxon>
        <taxon>Ditrysia</taxon>
        <taxon>Papilionoidea</taxon>
        <taxon>Nymphalidae</taxon>
        <taxon>Danainae</taxon>
        <taxon>Danaini</taxon>
        <taxon>Danaina</taxon>
        <taxon>Danaus</taxon>
        <taxon>Danaus</taxon>
    </lineage>
</organism>
<name>A0A212FPV0_DANPL</name>